<feature type="compositionally biased region" description="Basic and acidic residues" evidence="1">
    <location>
        <begin position="1"/>
        <end position="11"/>
    </location>
</feature>
<feature type="non-terminal residue" evidence="2">
    <location>
        <position position="1"/>
    </location>
</feature>
<sequence length="102" mass="11255">MKIERKPRFTSREWPVLPLGARKSARNRSRTPGSVKTSPKRDVPVFTPSDSVKSSPIRSAPVLTADSSRRPRSPSKRRLPAGSATGSPPKWRASLSPVEFPH</sequence>
<feature type="compositionally biased region" description="Polar residues" evidence="1">
    <location>
        <begin position="48"/>
        <end position="57"/>
    </location>
</feature>
<feature type="region of interest" description="Disordered" evidence="1">
    <location>
        <begin position="1"/>
        <end position="102"/>
    </location>
</feature>
<evidence type="ECO:0000256" key="1">
    <source>
        <dbReference type="SAM" id="MobiDB-lite"/>
    </source>
</evidence>
<proteinExistence type="predicted"/>
<reference evidence="2" key="1">
    <citation type="journal article" date="2020" name="Stud. Mycol.">
        <title>101 Dothideomycetes genomes: a test case for predicting lifestyles and emergence of pathogens.</title>
        <authorList>
            <person name="Haridas S."/>
            <person name="Albert R."/>
            <person name="Binder M."/>
            <person name="Bloem J."/>
            <person name="Labutti K."/>
            <person name="Salamov A."/>
            <person name="Andreopoulos B."/>
            <person name="Baker S."/>
            <person name="Barry K."/>
            <person name="Bills G."/>
            <person name="Bluhm B."/>
            <person name="Cannon C."/>
            <person name="Castanera R."/>
            <person name="Culley D."/>
            <person name="Daum C."/>
            <person name="Ezra D."/>
            <person name="Gonzalez J."/>
            <person name="Henrissat B."/>
            <person name="Kuo A."/>
            <person name="Liang C."/>
            <person name="Lipzen A."/>
            <person name="Lutzoni F."/>
            <person name="Magnuson J."/>
            <person name="Mondo S."/>
            <person name="Nolan M."/>
            <person name="Ohm R."/>
            <person name="Pangilinan J."/>
            <person name="Park H.-J."/>
            <person name="Ramirez L."/>
            <person name="Alfaro M."/>
            <person name="Sun H."/>
            <person name="Tritt A."/>
            <person name="Yoshinaga Y."/>
            <person name="Zwiers L.-H."/>
            <person name="Turgeon B."/>
            <person name="Goodwin S."/>
            <person name="Spatafora J."/>
            <person name="Crous P."/>
            <person name="Grigoriev I."/>
        </authorList>
    </citation>
    <scope>NUCLEOTIDE SEQUENCE</scope>
    <source>
        <strain evidence="2">CBS 207.26</strain>
    </source>
</reference>
<keyword evidence="3" id="KW-1185">Reference proteome</keyword>
<dbReference type="Proteomes" id="UP000800200">
    <property type="component" value="Unassembled WGS sequence"/>
</dbReference>
<evidence type="ECO:0000313" key="3">
    <source>
        <dbReference type="Proteomes" id="UP000800200"/>
    </source>
</evidence>
<evidence type="ECO:0000313" key="2">
    <source>
        <dbReference type="EMBL" id="KAF2188588.1"/>
    </source>
</evidence>
<feature type="compositionally biased region" description="Basic residues" evidence="1">
    <location>
        <begin position="70"/>
        <end position="79"/>
    </location>
</feature>
<name>A0A6A6EDG3_9PEZI</name>
<dbReference type="EMBL" id="ML994623">
    <property type="protein sequence ID" value="KAF2188588.1"/>
    <property type="molecule type" value="Genomic_DNA"/>
</dbReference>
<gene>
    <name evidence="2" type="ORF">K469DRAFT_703178</name>
</gene>
<accession>A0A6A6EDG3</accession>
<dbReference type="AlphaFoldDB" id="A0A6A6EDG3"/>
<organism evidence="2 3">
    <name type="scientific">Zopfia rhizophila CBS 207.26</name>
    <dbReference type="NCBI Taxonomy" id="1314779"/>
    <lineage>
        <taxon>Eukaryota</taxon>
        <taxon>Fungi</taxon>
        <taxon>Dikarya</taxon>
        <taxon>Ascomycota</taxon>
        <taxon>Pezizomycotina</taxon>
        <taxon>Dothideomycetes</taxon>
        <taxon>Dothideomycetes incertae sedis</taxon>
        <taxon>Zopfiaceae</taxon>
        <taxon>Zopfia</taxon>
    </lineage>
</organism>
<protein>
    <submittedName>
        <fullName evidence="2">Uncharacterized protein</fullName>
    </submittedName>
</protein>